<dbReference type="Gene3D" id="1.10.287.110">
    <property type="entry name" value="DnaJ domain"/>
    <property type="match status" value="1"/>
</dbReference>
<proteinExistence type="predicted"/>
<feature type="repeat" description="TPR" evidence="13">
    <location>
        <begin position="254"/>
        <end position="287"/>
    </location>
</feature>
<dbReference type="PROSITE" id="PS50076">
    <property type="entry name" value="DNAJ_2"/>
    <property type="match status" value="1"/>
</dbReference>
<evidence type="ECO:0000256" key="2">
    <source>
        <dbReference type="ARBA" id="ARBA00004245"/>
    </source>
</evidence>
<feature type="repeat" description="TPR" evidence="13">
    <location>
        <begin position="26"/>
        <end position="59"/>
    </location>
</feature>
<dbReference type="InterPro" id="IPR036869">
    <property type="entry name" value="J_dom_sf"/>
</dbReference>
<dbReference type="GO" id="GO:0005634">
    <property type="term" value="C:nucleus"/>
    <property type="evidence" value="ECO:0007669"/>
    <property type="project" value="UniProtKB-SubCell"/>
</dbReference>
<dbReference type="Gene3D" id="1.25.40.10">
    <property type="entry name" value="Tetratricopeptide repeat domain"/>
    <property type="match status" value="3"/>
</dbReference>
<dbReference type="Pfam" id="PF00226">
    <property type="entry name" value="DnaJ"/>
    <property type="match status" value="1"/>
</dbReference>
<evidence type="ECO:0000256" key="6">
    <source>
        <dbReference type="ARBA" id="ARBA00022803"/>
    </source>
</evidence>
<feature type="repeat" description="TPR" evidence="13">
    <location>
        <begin position="94"/>
        <end position="127"/>
    </location>
</feature>
<evidence type="ECO:0000256" key="4">
    <source>
        <dbReference type="ARBA" id="ARBA00022553"/>
    </source>
</evidence>
<dbReference type="FunFam" id="1.25.40.10:FF:000537">
    <property type="entry name" value="Tetratricopeptide repeat domain 25"/>
    <property type="match status" value="1"/>
</dbReference>
<dbReference type="SMART" id="SM00028">
    <property type="entry name" value="TPR"/>
    <property type="match status" value="14"/>
</dbReference>
<feature type="non-terminal residue" evidence="15">
    <location>
        <position position="978"/>
    </location>
</feature>
<dbReference type="PANTHER" id="PTHR45188">
    <property type="entry name" value="DNAJ PROTEIN P58IPK HOMOLOG"/>
    <property type="match status" value="1"/>
</dbReference>
<keyword evidence="6 13" id="KW-0802">TPR repeat</keyword>
<evidence type="ECO:0000256" key="10">
    <source>
        <dbReference type="ARBA" id="ARBA00023242"/>
    </source>
</evidence>
<dbReference type="SMART" id="SM00271">
    <property type="entry name" value="DnaJ"/>
    <property type="match status" value="1"/>
</dbReference>
<dbReference type="SUPFAM" id="SSF48452">
    <property type="entry name" value="TPR-like"/>
    <property type="match status" value="4"/>
</dbReference>
<dbReference type="PRINTS" id="PR00625">
    <property type="entry name" value="JDOMAIN"/>
</dbReference>
<dbReference type="FunFam" id="1.10.287.110:FF:000018">
    <property type="entry name" value="DnaJ (Hsp40) homolog, subfamily C, member 7"/>
    <property type="match status" value="1"/>
</dbReference>
<keyword evidence="5" id="KW-0677">Repeat</keyword>
<organism evidence="15 16">
    <name type="scientific">Electrophorus voltai</name>
    <dbReference type="NCBI Taxonomy" id="2609070"/>
    <lineage>
        <taxon>Eukaryota</taxon>
        <taxon>Metazoa</taxon>
        <taxon>Chordata</taxon>
        <taxon>Craniata</taxon>
        <taxon>Vertebrata</taxon>
        <taxon>Euteleostomi</taxon>
        <taxon>Actinopterygii</taxon>
        <taxon>Neopterygii</taxon>
        <taxon>Teleostei</taxon>
        <taxon>Ostariophysi</taxon>
        <taxon>Gymnotiformes</taxon>
        <taxon>Gymnotoidei</taxon>
        <taxon>Gymnotidae</taxon>
        <taxon>Electrophorus</taxon>
    </lineage>
</organism>
<keyword evidence="7" id="KW-0007">Acetylation</keyword>
<feature type="repeat" description="TPR" evidence="13">
    <location>
        <begin position="326"/>
        <end position="359"/>
    </location>
</feature>
<comment type="caution">
    <text evidence="15">The sequence shown here is derived from an EMBL/GenBank/DDBJ whole genome shotgun (WGS) entry which is preliminary data.</text>
</comment>
<dbReference type="Proteomes" id="UP001239994">
    <property type="component" value="Unassembled WGS sequence"/>
</dbReference>
<feature type="repeat" description="TPR" evidence="13">
    <location>
        <begin position="208"/>
        <end position="241"/>
    </location>
</feature>
<evidence type="ECO:0000256" key="3">
    <source>
        <dbReference type="ARBA" id="ARBA00022490"/>
    </source>
</evidence>
<feature type="repeat" description="TPR" evidence="13">
    <location>
        <begin position="520"/>
        <end position="553"/>
    </location>
</feature>
<dbReference type="Pfam" id="PF13181">
    <property type="entry name" value="TPR_8"/>
    <property type="match status" value="2"/>
</dbReference>
<feature type="repeat" description="TPR" evidence="13">
    <location>
        <begin position="292"/>
        <end position="325"/>
    </location>
</feature>
<keyword evidence="10" id="KW-0539">Nucleus</keyword>
<feature type="domain" description="J" evidence="14">
    <location>
        <begin position="379"/>
        <end position="449"/>
    </location>
</feature>
<evidence type="ECO:0000256" key="11">
    <source>
        <dbReference type="ARBA" id="ARBA00053178"/>
    </source>
</evidence>
<dbReference type="InterPro" id="IPR019734">
    <property type="entry name" value="TPR_rpt"/>
</dbReference>
<dbReference type="SUPFAM" id="SSF46565">
    <property type="entry name" value="Chaperone J-domain"/>
    <property type="match status" value="1"/>
</dbReference>
<evidence type="ECO:0000313" key="16">
    <source>
        <dbReference type="Proteomes" id="UP001239994"/>
    </source>
</evidence>
<keyword evidence="8" id="KW-0143">Chaperone</keyword>
<evidence type="ECO:0000256" key="8">
    <source>
        <dbReference type="ARBA" id="ARBA00023186"/>
    </source>
</evidence>
<comment type="subcellular location">
    <subcellularLocation>
        <location evidence="2">Cytoplasm</location>
        <location evidence="2">Cytoskeleton</location>
    </subcellularLocation>
    <subcellularLocation>
        <location evidence="1">Nucleus</location>
    </subcellularLocation>
</comment>
<keyword evidence="9" id="KW-0206">Cytoskeleton</keyword>
<evidence type="ECO:0000256" key="9">
    <source>
        <dbReference type="ARBA" id="ARBA00023212"/>
    </source>
</evidence>
<dbReference type="PROSITE" id="PS50005">
    <property type="entry name" value="TPR"/>
    <property type="match status" value="8"/>
</dbReference>
<evidence type="ECO:0000256" key="13">
    <source>
        <dbReference type="PROSITE-ProRule" id="PRU00339"/>
    </source>
</evidence>
<evidence type="ECO:0000313" key="15">
    <source>
        <dbReference type="EMBL" id="KAK1798438.1"/>
    </source>
</evidence>
<dbReference type="PANTHER" id="PTHR45188:SF2">
    <property type="entry name" value="DNAJ HOMOLOG SUBFAMILY C MEMBER 7"/>
    <property type="match status" value="1"/>
</dbReference>
<keyword evidence="16" id="KW-1185">Reference proteome</keyword>
<keyword evidence="4" id="KW-0597">Phosphoprotein</keyword>
<sequence>MATVGYDASADPEMELLSDEELEREAEGYKEQGNAHYIKKAYTEAFSYYSKAIDMCPKNASYYGNRAATLMMLSRYREALEDSQQAVRLDDAFMKGHLREGKCHLLLGNAMAASRCFQKVLELEPDNSQAQQEMKNAESILEYERMAEIGFDKRDFRMVVFCMDRALESASACHRFKVLKAECLALLGRYTEAQSVASDILRMDSTNGDALYVRGLCLYYEDCIDKAVQFFVQALRMAPDHEKARLACRNAKALKAKKEEGNQAFKEGGFEEAYELYSDALTIDPNNIKTNAKLYCNRATVGSKLKKLEQAIEDCTKAIKLDESYIKAYLRRAQCFMDTEQYEEAVRDYEKVYQTEKTKEHKHLLKAAQLELKKSKRKDYYKVLGVEKNATEDEIKKAYRKRALMHHPDRHSGASAEVQKEEEKKFKEVGEAFTVLSDPKKKSRYDGGHDLEDDDMNMDFDANNIFKAFFGGPGGFSFEDVPVLRESCLLVKKLVIQPCSIHIYAKMPDNDGGQGPKSTFSTYMAEGEQLFHKGEYGKATESYSAALILKPDDKNCLVARSKCYVKLGESAKALKDADASLKEDGFFFKGLHQKAEALYTMGDFEFALVFYHRGHRLRPELQDFRLGIQKAQEAINNCVGSPSSVKLENKSALSFVHKVEDLKMAQQKYLVHPLKKVQRKQDQEMPKNERTAKQLLSELYADKEYLEKLLKDEDLIKGKTRSGEHLQELIFTCISYLDTRTEFWRQQKPIYARQHDRQLQQRQWSHHHLPSDPTCNVLRNLEKINAALNAGNAESSLKKAREVLKNVQGWSEDVLPNRTEVLGHLYSCLGNTALGNALMDLGDMDKALDNHLKDLELAKQGQVKLMDSKSRALDNIGRVYARTGKFQQAIEAWEEKVCLLRSGLEKAWLFHEIGRCYLELKQYVEARDYGTQSLGAASDICDEKWQLNASVLVAQAELKLGNFKTSVLLFEKALDLAK</sequence>
<dbReference type="EMBL" id="JAROKS010000012">
    <property type="protein sequence ID" value="KAK1798438.1"/>
    <property type="molecule type" value="Genomic_DNA"/>
</dbReference>
<keyword evidence="3" id="KW-0963">Cytoplasm</keyword>
<evidence type="ECO:0000256" key="12">
    <source>
        <dbReference type="ARBA" id="ARBA00071603"/>
    </source>
</evidence>
<gene>
    <name evidence="15" type="ORF">P4O66_007896</name>
</gene>
<evidence type="ECO:0000256" key="5">
    <source>
        <dbReference type="ARBA" id="ARBA00022737"/>
    </source>
</evidence>
<dbReference type="GO" id="GO:0005856">
    <property type="term" value="C:cytoskeleton"/>
    <property type="evidence" value="ECO:0007669"/>
    <property type="project" value="UniProtKB-SubCell"/>
</dbReference>
<dbReference type="FunFam" id="1.25.40.10:FF:000097">
    <property type="entry name" value="DnaJ homolog subfamily C member 7 homolog"/>
    <property type="match status" value="1"/>
</dbReference>
<evidence type="ECO:0000259" key="14">
    <source>
        <dbReference type="PROSITE" id="PS50076"/>
    </source>
</evidence>
<dbReference type="InterPro" id="IPR011990">
    <property type="entry name" value="TPR-like_helical_dom_sf"/>
</dbReference>
<reference evidence="15" key="1">
    <citation type="submission" date="2023-03" db="EMBL/GenBank/DDBJ databases">
        <title>Electrophorus voltai genome.</title>
        <authorList>
            <person name="Bian C."/>
        </authorList>
    </citation>
    <scope>NUCLEOTIDE SEQUENCE</scope>
    <source>
        <strain evidence="15">CB-2022</strain>
        <tissue evidence="15">Muscle</tissue>
    </source>
</reference>
<dbReference type="AlphaFoldDB" id="A0AAD9DZ70"/>
<name>A0AAD9DZ70_9TELE</name>
<accession>A0AAD9DZ70</accession>
<evidence type="ECO:0000256" key="7">
    <source>
        <dbReference type="ARBA" id="ARBA00022990"/>
    </source>
</evidence>
<comment type="function">
    <text evidence="11">Acts as a co-chaperone regulating the molecular chaperones HSP70 and HSP90 in folding of steroid receptors, such as the glucocorticoid receptor and the progesterone receptor. Proposed to act as a recycling chaperone by facilitating the return of chaperone substrates to early stages of chaperoning if further folding is required. In vitro, induces ATP-independent dissociation of HSP90 but not of HSP70 from the chaperone-substrate complexes. Recruits NR1I3 to the cytoplasm.</text>
</comment>
<dbReference type="InterPro" id="IPR001623">
    <property type="entry name" value="DnaJ_domain"/>
</dbReference>
<evidence type="ECO:0000256" key="1">
    <source>
        <dbReference type="ARBA" id="ARBA00004123"/>
    </source>
</evidence>
<dbReference type="FunFam" id="1.25.40.10:FF:000795">
    <property type="entry name" value="Tetratricopeptide repeat protein 25"/>
    <property type="match status" value="1"/>
</dbReference>
<dbReference type="CDD" id="cd06257">
    <property type="entry name" value="DnaJ"/>
    <property type="match status" value="1"/>
</dbReference>
<protein>
    <recommendedName>
        <fullName evidence="12">DnaJ homolog subfamily C member 7</fullName>
    </recommendedName>
</protein>
<feature type="repeat" description="TPR" evidence="13">
    <location>
        <begin position="870"/>
        <end position="903"/>
    </location>
</feature>